<feature type="binding site" evidence="6">
    <location>
        <position position="205"/>
    </location>
    <ligand>
        <name>Zn(2+)</name>
        <dbReference type="ChEBI" id="CHEBI:29105"/>
    </ligand>
</feature>
<name>A0A6P8HH89_ACTTE</name>
<keyword evidence="4 6" id="KW-0472">Membrane</keyword>
<feature type="binding site" evidence="6">
    <location>
        <position position="221"/>
    </location>
    <ligand>
        <name>Zn(2+)</name>
        <dbReference type="ChEBI" id="CHEBI:29105"/>
    </ligand>
</feature>
<evidence type="ECO:0000256" key="4">
    <source>
        <dbReference type="ARBA" id="ARBA00023136"/>
    </source>
</evidence>
<dbReference type="GO" id="GO:0008270">
    <property type="term" value="F:zinc ion binding"/>
    <property type="evidence" value="ECO:0007669"/>
    <property type="project" value="UniProtKB-UniRule"/>
</dbReference>
<keyword evidence="7" id="KW-1185">Reference proteome</keyword>
<evidence type="ECO:0000256" key="2">
    <source>
        <dbReference type="ARBA" id="ARBA00022792"/>
    </source>
</evidence>
<dbReference type="RefSeq" id="XP_031551962.1">
    <property type="nucleotide sequence ID" value="XM_031696102.1"/>
</dbReference>
<comment type="function">
    <text evidence="6">Lyase that catalyzes the C1-decarboxylation of 4-hydroxy-3-methoxy-5-(all-trans-polyprenyl)benzoic acid into 2-methoxy-6-(all-trans-polyprenyl)phenol during ubiquinone biosynthesis.</text>
</comment>
<keyword evidence="6" id="KW-0862">Zinc</keyword>
<comment type="catalytic activity">
    <reaction evidence="6">
        <text>a 4-hydroxy-3-methoxy-5-(all-trans-polyprenyl)benzoate + H(+) = a 2-methoxy-6-(all-trans-polyprenyl)phenol + CO2</text>
        <dbReference type="Rhea" id="RHEA:81179"/>
        <dbReference type="Rhea" id="RHEA-COMP:9551"/>
        <dbReference type="Rhea" id="RHEA-COMP:10931"/>
        <dbReference type="ChEBI" id="CHEBI:15378"/>
        <dbReference type="ChEBI" id="CHEBI:16526"/>
        <dbReference type="ChEBI" id="CHEBI:62731"/>
        <dbReference type="ChEBI" id="CHEBI:84443"/>
        <dbReference type="EC" id="4.1.1.130"/>
    </reaction>
</comment>
<comment type="similarity">
    <text evidence="6">Belongs to the COQ4 family.</text>
</comment>
<dbReference type="GO" id="GO:0031314">
    <property type="term" value="C:extrinsic component of mitochondrial inner membrane"/>
    <property type="evidence" value="ECO:0007669"/>
    <property type="project" value="UniProtKB-UniRule"/>
</dbReference>
<reference evidence="8" key="1">
    <citation type="submission" date="2025-08" db="UniProtKB">
        <authorList>
            <consortium name="RefSeq"/>
        </authorList>
    </citation>
    <scope>IDENTIFICATION</scope>
    <source>
        <tissue evidence="8">Tentacle</tissue>
    </source>
</reference>
<comment type="subunit">
    <text evidence="6">Component of a multi-subunit COQ enzyme complex.</text>
</comment>
<dbReference type="Proteomes" id="UP000515163">
    <property type="component" value="Unplaced"/>
</dbReference>
<dbReference type="KEGG" id="aten:116289216"/>
<evidence type="ECO:0000256" key="1">
    <source>
        <dbReference type="ARBA" id="ARBA00022688"/>
    </source>
</evidence>
<dbReference type="InterPro" id="IPR007715">
    <property type="entry name" value="Coq4"/>
</dbReference>
<keyword evidence="6" id="KW-0479">Metal-binding</keyword>
<accession>A0A6P8HH89</accession>
<evidence type="ECO:0000313" key="7">
    <source>
        <dbReference type="Proteomes" id="UP000515163"/>
    </source>
</evidence>
<dbReference type="InParanoid" id="A0A6P8HH89"/>
<sequence length="304" mass="34865">MLGARALWRETGQQLRMLRMECLVRKIKTSNWMSFINNRHIPAVHRTTKPVLFQTLSSVENINQEHDFTVNSKEGFKLYEHHIQTSFIQKAMLAAGSAFMGLYDPTRQDMIAALGETTGYPALKWMHSRMLNDPVGSEILRVKPRITGKTAPIIELRNLPDGTLGREYARFMDNNKISADTRTAVKFVDDKELAYVMQRYRDVHDFVHTLSGIPTVSIAGEIAVKWFEFTQTQLPMCALGAMFGPLNINVTVKERRDLLMHYIPWAVSAGLQANFFLNVFYEKRFEDPIDSIREELNLIQAPKV</sequence>
<comment type="pathway">
    <text evidence="6">Cofactor biosynthesis; ubiquinone biosynthesis.</text>
</comment>
<dbReference type="FunCoup" id="A0A6P8HH89">
    <property type="interactions" value="259"/>
</dbReference>
<protein>
    <recommendedName>
        <fullName evidence="6">Ubiquinone biosynthesis protein COQ4 homolog, mitochondrial</fullName>
    </recommendedName>
    <alternativeName>
        <fullName evidence="6">4-hydroxy-3-methoxy-5-polyprenylbenzoate decarboxylase</fullName>
        <ecNumber evidence="6">4.1.1.130</ecNumber>
    </alternativeName>
    <alternativeName>
        <fullName evidence="6">Coenzyme Q biosynthesis protein 4 homolog</fullName>
    </alternativeName>
</protein>
<evidence type="ECO:0000313" key="8">
    <source>
        <dbReference type="RefSeq" id="XP_031551962.1"/>
    </source>
</evidence>
<comment type="subcellular location">
    <subcellularLocation>
        <location evidence="6">Mitochondrion inner membrane</location>
        <topology evidence="6">Peripheral membrane protein</topology>
        <orientation evidence="6">Matrix side</orientation>
    </subcellularLocation>
</comment>
<evidence type="ECO:0000256" key="6">
    <source>
        <dbReference type="HAMAP-Rule" id="MF_03111"/>
    </source>
</evidence>
<keyword evidence="5 6" id="KW-0456">Lyase</keyword>
<dbReference type="GeneID" id="116289216"/>
<dbReference type="Pfam" id="PF05019">
    <property type="entry name" value="Coq4"/>
    <property type="match status" value="1"/>
</dbReference>
<keyword evidence="2 6" id="KW-0999">Mitochondrion inner membrane</keyword>
<gene>
    <name evidence="8" type="primary">LOC116289216</name>
</gene>
<dbReference type="GO" id="GO:0120539">
    <property type="term" value="F:4-hydroxy-3-methoxy-5-polyprenylbenzoate decarboxylase activity"/>
    <property type="evidence" value="ECO:0007669"/>
    <property type="project" value="UniProtKB-EC"/>
</dbReference>
<evidence type="ECO:0000256" key="3">
    <source>
        <dbReference type="ARBA" id="ARBA00023128"/>
    </source>
</evidence>
<dbReference type="AlphaFoldDB" id="A0A6P8HH89"/>
<evidence type="ECO:0000256" key="5">
    <source>
        <dbReference type="ARBA" id="ARBA00023239"/>
    </source>
</evidence>
<dbReference type="InterPro" id="IPR027540">
    <property type="entry name" value="Coq4_euk"/>
</dbReference>
<dbReference type="PANTHER" id="PTHR12922:SF7">
    <property type="entry name" value="UBIQUINONE BIOSYNTHESIS PROTEIN COQ4 HOMOLOG, MITOCHONDRIAL"/>
    <property type="match status" value="1"/>
</dbReference>
<dbReference type="OrthoDB" id="4249at2759"/>
<dbReference type="PANTHER" id="PTHR12922">
    <property type="entry name" value="UBIQUINONE BIOSYNTHESIS PROTEIN"/>
    <property type="match status" value="1"/>
</dbReference>
<dbReference type="UniPathway" id="UPA00232"/>
<comment type="cofactor">
    <cofactor evidence="6">
        <name>Zn(2+)</name>
        <dbReference type="ChEBI" id="CHEBI:29105"/>
    </cofactor>
</comment>
<dbReference type="HAMAP" id="MF_03111">
    <property type="entry name" value="Coq4"/>
    <property type="match status" value="1"/>
</dbReference>
<proteinExistence type="inferred from homology"/>
<keyword evidence="1 6" id="KW-0831">Ubiquinone biosynthesis</keyword>
<feature type="binding site" evidence="6">
    <location>
        <position position="204"/>
    </location>
    <ligand>
        <name>Zn(2+)</name>
        <dbReference type="ChEBI" id="CHEBI:29105"/>
    </ligand>
</feature>
<feature type="binding site" evidence="6">
    <location>
        <position position="208"/>
    </location>
    <ligand>
        <name>Zn(2+)</name>
        <dbReference type="ChEBI" id="CHEBI:29105"/>
    </ligand>
</feature>
<dbReference type="EC" id="4.1.1.130" evidence="6"/>
<keyword evidence="3 6" id="KW-0496">Mitochondrion</keyword>
<organism evidence="7 8">
    <name type="scientific">Actinia tenebrosa</name>
    <name type="common">Australian red waratah sea anemone</name>
    <dbReference type="NCBI Taxonomy" id="6105"/>
    <lineage>
        <taxon>Eukaryota</taxon>
        <taxon>Metazoa</taxon>
        <taxon>Cnidaria</taxon>
        <taxon>Anthozoa</taxon>
        <taxon>Hexacorallia</taxon>
        <taxon>Actiniaria</taxon>
        <taxon>Actiniidae</taxon>
        <taxon>Actinia</taxon>
    </lineage>
</organism>